<name>A0ABS3JN65_9BACT</name>
<feature type="transmembrane region" description="Helical" evidence="1">
    <location>
        <begin position="467"/>
        <end position="489"/>
    </location>
</feature>
<dbReference type="EMBL" id="JAFMYW010000006">
    <property type="protein sequence ID" value="MBO0950923.1"/>
    <property type="molecule type" value="Genomic_DNA"/>
</dbReference>
<keyword evidence="1" id="KW-1133">Transmembrane helix</keyword>
<reference evidence="2 3" key="1">
    <citation type="submission" date="2021-03" db="EMBL/GenBank/DDBJ databases">
        <title>Fibrella sp. HMF5405 genome sequencing and assembly.</title>
        <authorList>
            <person name="Kang H."/>
            <person name="Kim H."/>
            <person name="Bae S."/>
            <person name="Joh K."/>
        </authorList>
    </citation>
    <scope>NUCLEOTIDE SEQUENCE [LARGE SCALE GENOMIC DNA]</scope>
    <source>
        <strain evidence="2 3">HMF5405</strain>
    </source>
</reference>
<dbReference type="RefSeq" id="WP_207330865.1">
    <property type="nucleotide sequence ID" value="NZ_JAFMYW010000006.1"/>
</dbReference>
<feature type="transmembrane region" description="Helical" evidence="1">
    <location>
        <begin position="12"/>
        <end position="32"/>
    </location>
</feature>
<evidence type="ECO:0008006" key="4">
    <source>
        <dbReference type="Google" id="ProtNLM"/>
    </source>
</evidence>
<comment type="caution">
    <text evidence="2">The sequence shown here is derived from an EMBL/GenBank/DDBJ whole genome shotgun (WGS) entry which is preliminary data.</text>
</comment>
<keyword evidence="3" id="KW-1185">Reference proteome</keyword>
<evidence type="ECO:0000313" key="3">
    <source>
        <dbReference type="Proteomes" id="UP000664628"/>
    </source>
</evidence>
<feature type="transmembrane region" description="Helical" evidence="1">
    <location>
        <begin position="434"/>
        <end position="455"/>
    </location>
</feature>
<keyword evidence="1" id="KW-0812">Transmembrane</keyword>
<keyword evidence="1" id="KW-0472">Membrane</keyword>
<feature type="transmembrane region" description="Helical" evidence="1">
    <location>
        <begin position="240"/>
        <end position="259"/>
    </location>
</feature>
<feature type="transmembrane region" description="Helical" evidence="1">
    <location>
        <begin position="368"/>
        <end position="386"/>
    </location>
</feature>
<dbReference type="PANTHER" id="PTHR38454">
    <property type="entry name" value="INTEGRAL MEMBRANE PROTEIN-RELATED"/>
    <property type="match status" value="1"/>
</dbReference>
<dbReference type="Proteomes" id="UP000664628">
    <property type="component" value="Unassembled WGS sequence"/>
</dbReference>
<organism evidence="2 3">
    <name type="scientific">Fibrella forsythiae</name>
    <dbReference type="NCBI Taxonomy" id="2817061"/>
    <lineage>
        <taxon>Bacteria</taxon>
        <taxon>Pseudomonadati</taxon>
        <taxon>Bacteroidota</taxon>
        <taxon>Cytophagia</taxon>
        <taxon>Cytophagales</taxon>
        <taxon>Spirosomataceae</taxon>
        <taxon>Fibrella</taxon>
    </lineage>
</organism>
<dbReference type="PANTHER" id="PTHR38454:SF1">
    <property type="entry name" value="INTEGRAL MEMBRANE PROTEIN"/>
    <property type="match status" value="1"/>
</dbReference>
<feature type="transmembrane region" description="Helical" evidence="1">
    <location>
        <begin position="393"/>
        <end position="414"/>
    </location>
</feature>
<feature type="transmembrane region" description="Helical" evidence="1">
    <location>
        <begin position="523"/>
        <end position="541"/>
    </location>
</feature>
<dbReference type="InterPro" id="IPR018580">
    <property type="entry name" value="Uncharacterised_YfhO"/>
</dbReference>
<protein>
    <recommendedName>
        <fullName evidence="4">YfhO family protein</fullName>
    </recommendedName>
</protein>
<accession>A0ABS3JN65</accession>
<proteinExistence type="predicted"/>
<feature type="transmembrane region" description="Helical" evidence="1">
    <location>
        <begin position="548"/>
        <end position="566"/>
    </location>
</feature>
<feature type="transmembrane region" description="Helical" evidence="1">
    <location>
        <begin position="214"/>
        <end position="233"/>
    </location>
</feature>
<sequence length="855" mass="92916">MEQRTLFQRLKPHLLFILGLFILTSVYFLPAWQGKELPLQDVRQGNAATMELRQYKKETGQFPNWTNALFSGMPGYLIAHDYPNTYVGLAAAAVLRLFPRPVDVVFMQMLGMYILLVVLLGRSGIDRETDAADTPLSGSSRGWLAAMGAAAYGLASWNLITIEAGHISKILALGYAPGILAGLVLCLRGRYWPGAAVTGLFACLNISANHVQITYYLFLCVGIYVLIEGIRLVRIGQVRRLLIGLAVFGITTGIGMASFSKRLLVLNQYSKETTRGKSELTAKTTAVAAPGQAATAKPADGLDEDYAFQYSYGVGEALTMLIPNLYGGLAGAGGLDSKSDTYQVLVSRGLSADELIGQIPTYWGSTNGPAYAGAILVFLFVLGLLISKSSLRWFMLGGLLLTLLLAMGKNMLWFNGFLFSVLPYFNKFRAVTMTLTMTPIFLGGGAALALQALLTQRPTFKDIQRPFLIAFGLTGGVALLLALLGGSLLDFQGENDAAMFGADAADLLRALRSDRASLLRADAFRAFFYIAVAGGLIWLYLTEKLKAGLLLPLLFLLNTIDVYSLGRRFINNQSFIPHSTVDSAFEETPADAQILQDKSLSYRVFDNSNGNFDFMSSNRASYFHKSIGGYNAAKLQRYQEMITYAFNSNADNILNMLNVKYVIAPPVDSTGRPSGNPAAQQNPNALGNAWFVQSVQQVADADAEMAALKTLNAQQTAVVDKRFADQLKGLPGTLAPAGSIQLTAYSPDKLSYQSDSPTEQVAVFSEVYYRGNDDWKAYVDGKETPHFRADYILRGMRVPAGKHTIEFRFDPPVVALGNSLDLIANILLISLVGAGLWFSLRGTKQVSAGKTTIGV</sequence>
<evidence type="ECO:0000256" key="1">
    <source>
        <dbReference type="SAM" id="Phobius"/>
    </source>
</evidence>
<feature type="transmembrane region" description="Helical" evidence="1">
    <location>
        <begin position="166"/>
        <end position="186"/>
    </location>
</feature>
<gene>
    <name evidence="2" type="ORF">J2I46_20195</name>
</gene>
<feature type="transmembrane region" description="Helical" evidence="1">
    <location>
        <begin position="104"/>
        <end position="121"/>
    </location>
</feature>
<evidence type="ECO:0000313" key="2">
    <source>
        <dbReference type="EMBL" id="MBO0950923.1"/>
    </source>
</evidence>